<sequence>MAGPGAFICGCAGPRLTASERAFFAESQPWGFILFSRNLETPDQIRALTAELRAAVGREAPVLIDQEGGRVARLGAPHWREWPPALDHAARLGPDRAARGLGLRALLIAAEIRACGIDVNCVPLADVALSDTHPVLRNRCYGETAEAVAERARAVAEGTLAGGALPVVKHVPGHGRARVDSHLEPPVVTAPLAELRASDFLPFARLAALPLGMTAHVVYTALDAARPATLSERVIGAIRGEIGFRGLLMSDDISMQALTGGVGARAAAARAAGCDLVLHCNGEMAEMEAVAAAAGALEGAALDRADAALAARPSPLPPEAVAEARAALAALEEER</sequence>
<evidence type="ECO:0000313" key="8">
    <source>
        <dbReference type="Proteomes" id="UP000199328"/>
    </source>
</evidence>
<dbReference type="GO" id="GO:0005975">
    <property type="term" value="P:carbohydrate metabolic process"/>
    <property type="evidence" value="ECO:0007669"/>
    <property type="project" value="InterPro"/>
</dbReference>
<keyword evidence="4" id="KW-0378">Hydrolase</keyword>
<reference evidence="8" key="1">
    <citation type="submission" date="2016-10" db="EMBL/GenBank/DDBJ databases">
        <authorList>
            <person name="Varghese N."/>
            <person name="Submissions S."/>
        </authorList>
    </citation>
    <scope>NUCLEOTIDE SEQUENCE [LARGE SCALE GENOMIC DNA]</scope>
    <source>
        <strain evidence="8">CGMCC 1.10789</strain>
    </source>
</reference>
<organism evidence="7 8">
    <name type="scientific">Meinhardsimonia xiamenensis</name>
    <dbReference type="NCBI Taxonomy" id="990712"/>
    <lineage>
        <taxon>Bacteria</taxon>
        <taxon>Pseudomonadati</taxon>
        <taxon>Pseudomonadota</taxon>
        <taxon>Alphaproteobacteria</taxon>
        <taxon>Rhodobacterales</taxon>
        <taxon>Paracoccaceae</taxon>
        <taxon>Meinhardsimonia</taxon>
    </lineage>
</organism>
<gene>
    <name evidence="7" type="ORF">SAMN05216257_102595</name>
</gene>
<dbReference type="Pfam" id="PF00933">
    <property type="entry name" value="Glyco_hydro_3"/>
    <property type="match status" value="1"/>
</dbReference>
<dbReference type="InterPro" id="IPR036962">
    <property type="entry name" value="Glyco_hydro_3_N_sf"/>
</dbReference>
<dbReference type="STRING" id="990712.SAMN05216257_102595"/>
<evidence type="ECO:0000256" key="3">
    <source>
        <dbReference type="ARBA" id="ARBA00012663"/>
    </source>
</evidence>
<proteinExistence type="inferred from homology"/>
<dbReference type="GO" id="GO:0004563">
    <property type="term" value="F:beta-N-acetylhexosaminidase activity"/>
    <property type="evidence" value="ECO:0007669"/>
    <property type="project" value="UniProtKB-EC"/>
</dbReference>
<evidence type="ECO:0000259" key="6">
    <source>
        <dbReference type="Pfam" id="PF00933"/>
    </source>
</evidence>
<dbReference type="SUPFAM" id="SSF51445">
    <property type="entry name" value="(Trans)glycosidases"/>
    <property type="match status" value="1"/>
</dbReference>
<evidence type="ECO:0000256" key="1">
    <source>
        <dbReference type="ARBA" id="ARBA00001231"/>
    </source>
</evidence>
<dbReference type="PANTHER" id="PTHR30480:SF13">
    <property type="entry name" value="BETA-HEXOSAMINIDASE"/>
    <property type="match status" value="1"/>
</dbReference>
<evidence type="ECO:0000256" key="4">
    <source>
        <dbReference type="ARBA" id="ARBA00022801"/>
    </source>
</evidence>
<dbReference type="RefSeq" id="WP_092499403.1">
    <property type="nucleotide sequence ID" value="NZ_FNFV01000002.1"/>
</dbReference>
<dbReference type="Proteomes" id="UP000199328">
    <property type="component" value="Unassembled WGS sequence"/>
</dbReference>
<dbReference type="EMBL" id="FNFV01000002">
    <property type="protein sequence ID" value="SDK40366.1"/>
    <property type="molecule type" value="Genomic_DNA"/>
</dbReference>
<name>A0A1G9BLK2_9RHOB</name>
<evidence type="ECO:0000313" key="7">
    <source>
        <dbReference type="EMBL" id="SDK40366.1"/>
    </source>
</evidence>
<dbReference type="PANTHER" id="PTHR30480">
    <property type="entry name" value="BETA-HEXOSAMINIDASE-RELATED"/>
    <property type="match status" value="1"/>
</dbReference>
<dbReference type="EC" id="3.2.1.52" evidence="3"/>
<dbReference type="InterPro" id="IPR050226">
    <property type="entry name" value="NagZ_Beta-hexosaminidase"/>
</dbReference>
<evidence type="ECO:0000256" key="5">
    <source>
        <dbReference type="ARBA" id="ARBA00023295"/>
    </source>
</evidence>
<comment type="similarity">
    <text evidence="2">Belongs to the glycosyl hydrolase 3 family.</text>
</comment>
<dbReference type="OrthoDB" id="9786661at2"/>
<dbReference type="InterPro" id="IPR017853">
    <property type="entry name" value="GH"/>
</dbReference>
<keyword evidence="5" id="KW-0326">Glycosidase</keyword>
<protein>
    <recommendedName>
        <fullName evidence="3">beta-N-acetylhexosaminidase</fullName>
        <ecNumber evidence="3">3.2.1.52</ecNumber>
    </recommendedName>
</protein>
<dbReference type="InterPro" id="IPR001764">
    <property type="entry name" value="Glyco_hydro_3_N"/>
</dbReference>
<evidence type="ECO:0000256" key="2">
    <source>
        <dbReference type="ARBA" id="ARBA00005336"/>
    </source>
</evidence>
<keyword evidence="8" id="KW-1185">Reference proteome</keyword>
<dbReference type="GO" id="GO:0009254">
    <property type="term" value="P:peptidoglycan turnover"/>
    <property type="evidence" value="ECO:0007669"/>
    <property type="project" value="TreeGrafter"/>
</dbReference>
<dbReference type="Gene3D" id="3.20.20.300">
    <property type="entry name" value="Glycoside hydrolase, family 3, N-terminal domain"/>
    <property type="match status" value="1"/>
</dbReference>
<dbReference type="AlphaFoldDB" id="A0A1G9BLK2"/>
<feature type="domain" description="Glycoside hydrolase family 3 N-terminal" evidence="6">
    <location>
        <begin position="23"/>
        <end position="298"/>
    </location>
</feature>
<accession>A0A1G9BLK2</accession>
<comment type="catalytic activity">
    <reaction evidence="1">
        <text>Hydrolysis of terminal non-reducing N-acetyl-D-hexosamine residues in N-acetyl-beta-D-hexosaminides.</text>
        <dbReference type="EC" id="3.2.1.52"/>
    </reaction>
</comment>